<dbReference type="SMART" id="SM00364">
    <property type="entry name" value="LRR_BAC"/>
    <property type="match status" value="6"/>
</dbReference>
<dbReference type="SMART" id="SM00013">
    <property type="entry name" value="LRRNT"/>
    <property type="match status" value="1"/>
</dbReference>
<feature type="domain" description="TIR" evidence="13">
    <location>
        <begin position="843"/>
        <end position="980"/>
    </location>
</feature>
<feature type="chain" id="PRO_5008583625" description="TIR domain-containing protein" evidence="12">
    <location>
        <begin position="17"/>
        <end position="1007"/>
    </location>
</feature>
<dbReference type="InterPro" id="IPR000372">
    <property type="entry name" value="LRRNT"/>
</dbReference>
<feature type="transmembrane region" description="Helical" evidence="11">
    <location>
        <begin position="789"/>
        <end position="812"/>
    </location>
</feature>
<dbReference type="SUPFAM" id="SSF52058">
    <property type="entry name" value="L domain-like"/>
    <property type="match status" value="3"/>
</dbReference>
<dbReference type="EMBL" id="GECZ01006776">
    <property type="protein sequence ID" value="JAS62993.1"/>
    <property type="molecule type" value="Transcribed_RNA"/>
</dbReference>
<dbReference type="AlphaFoldDB" id="A0A1B6GL10"/>
<dbReference type="InterPro" id="IPR003591">
    <property type="entry name" value="Leu-rich_rpt_typical-subtyp"/>
</dbReference>
<dbReference type="GO" id="GO:0007165">
    <property type="term" value="P:signal transduction"/>
    <property type="evidence" value="ECO:0007669"/>
    <property type="project" value="InterPro"/>
</dbReference>
<name>A0A1B6GL10_9HEMI</name>
<evidence type="ECO:0000256" key="11">
    <source>
        <dbReference type="SAM" id="Phobius"/>
    </source>
</evidence>
<accession>A0A1B6GL10</accession>
<dbReference type="SMART" id="SM00369">
    <property type="entry name" value="LRR_TYP"/>
    <property type="match status" value="15"/>
</dbReference>
<proteinExistence type="inferred from homology"/>
<evidence type="ECO:0000256" key="4">
    <source>
        <dbReference type="ARBA" id="ARBA00022692"/>
    </source>
</evidence>
<dbReference type="SMART" id="SM00082">
    <property type="entry name" value="LRRCT"/>
    <property type="match status" value="2"/>
</dbReference>
<dbReference type="InterPro" id="IPR032675">
    <property type="entry name" value="LRR_dom_sf"/>
</dbReference>
<dbReference type="SUPFAM" id="SSF52200">
    <property type="entry name" value="Toll/Interleukin receptor TIR domain"/>
    <property type="match status" value="1"/>
</dbReference>
<keyword evidence="6" id="KW-0677">Repeat</keyword>
<comment type="similarity">
    <text evidence="2">Belongs to the Toll-like receptor family.</text>
</comment>
<keyword evidence="10" id="KW-0325">Glycoprotein</keyword>
<keyword evidence="9" id="KW-0675">Receptor</keyword>
<keyword evidence="8 11" id="KW-0472">Membrane</keyword>
<reference evidence="14" key="1">
    <citation type="submission" date="2015-11" db="EMBL/GenBank/DDBJ databases">
        <title>De novo transcriptome assembly of four potential Pierce s Disease insect vectors from Arizona vineyards.</title>
        <authorList>
            <person name="Tassone E.E."/>
        </authorList>
    </citation>
    <scope>NUCLEOTIDE SEQUENCE</scope>
</reference>
<dbReference type="SMART" id="SM00255">
    <property type="entry name" value="TIR"/>
    <property type="match status" value="1"/>
</dbReference>
<dbReference type="PANTHER" id="PTHR24365">
    <property type="entry name" value="TOLL-LIKE RECEPTOR"/>
    <property type="match status" value="1"/>
</dbReference>
<evidence type="ECO:0000259" key="13">
    <source>
        <dbReference type="PROSITE" id="PS50104"/>
    </source>
</evidence>
<dbReference type="InterPro" id="IPR035897">
    <property type="entry name" value="Toll_tir_struct_dom_sf"/>
</dbReference>
<evidence type="ECO:0000256" key="8">
    <source>
        <dbReference type="ARBA" id="ARBA00023136"/>
    </source>
</evidence>
<dbReference type="Pfam" id="PF01582">
    <property type="entry name" value="TIR"/>
    <property type="match status" value="1"/>
</dbReference>
<evidence type="ECO:0000256" key="7">
    <source>
        <dbReference type="ARBA" id="ARBA00022989"/>
    </source>
</evidence>
<dbReference type="Gene3D" id="3.40.50.10140">
    <property type="entry name" value="Toll/interleukin-1 receptor homology (TIR) domain"/>
    <property type="match status" value="1"/>
</dbReference>
<comment type="subcellular location">
    <subcellularLocation>
        <location evidence="1">Membrane</location>
        <topology evidence="1">Single-pass type I membrane protein</topology>
    </subcellularLocation>
</comment>
<dbReference type="GO" id="GO:0038023">
    <property type="term" value="F:signaling receptor activity"/>
    <property type="evidence" value="ECO:0007669"/>
    <property type="project" value="TreeGrafter"/>
</dbReference>
<evidence type="ECO:0000256" key="9">
    <source>
        <dbReference type="ARBA" id="ARBA00023170"/>
    </source>
</evidence>
<dbReference type="InterPro" id="IPR000157">
    <property type="entry name" value="TIR_dom"/>
</dbReference>
<dbReference type="PRINTS" id="PR01537">
    <property type="entry name" value="INTRLKN1R1F"/>
</dbReference>
<protein>
    <recommendedName>
        <fullName evidence="13">TIR domain-containing protein</fullName>
    </recommendedName>
</protein>
<dbReference type="PROSITE" id="PS50104">
    <property type="entry name" value="TIR"/>
    <property type="match status" value="1"/>
</dbReference>
<sequence length="1007" mass="115396">MGVVGVLLLTIAGVAGVTGEFSCNSLVSQCSCSGHTDTFYELLCPQFMVHFGFHDRVQLQCNSVDRLDYTVLSGLRFGDVEKFMLSLCPLPDTSIRELMDSIGINRIKMLQIQSHRNLSDTLQKKHFEKLSDVTNLSLNNNGLTSLPSDLFEDMGNLTWLDLKFNNIILPKEIFYFTPKLEVLELGKNNLAHLPPGIFKNLDRLRLLNLWTNNLVNLTRAVFSDIPNLESLDLNTNGLETIRPDLFADLVKLQKLNLYGNAFKGLPQGLLSRNIDLEEFQMHENKRPLGTLPPGFLSNLTKLKVVRLSGCKLTSLPEDVFSGSYNIEKLYLNRNSLNSFAENTFFDLEDLEDLDLSENYITHLPEKLFSKTKRLKTLKLYYNQLVEIKPRLFLHLSKLEYLDLRFNRIQEIKGEQFHGLESLRSLNISDNQLSSLAPTTQLNDFGNYSVLQNCKNLEDLQLANNSLTEVYADWKMLLNRLHILNLAFNNIQVVEIADLDFFSDVTMDLSNNKIKLVDFWDAPLIARAHLDVFNSTYERDLQIRQKRIKFDNNPFVCDCQLLPFVQFVRNGLTPEVQYLFDISSANLKCKEPMALEKQPLIHVPLASLTCRFVNAEYNCPEHCTCEYRPIDTGNIVNCQGAGLQQVPPLLPLYRHANHTELVLDYNRLTSFSIPQNRGYENVTHFHLSNNNIKSLNVSGFSKKIKVLDVSHNNLTVLTPEVTSFLEYTPDLNLLLLHGNPWQCDCDTIPLLRLLRKKFTAVKLSQNITCQDNTSLEKLEDSQLCPDSGSIIAIICIILSILSILIACFTGLYYHYRTQIHIYCFSSKWKVLRWMVSHPDIDVDKKYDAFISYAKEDEPFILEHLIPELEENGETKFKLCVHFRDWKGGDSIPSQILYSVQNSRRTIVVLSPSFLKSVWGIVEFRTAHSEALKTGTSKVIVIMKEEVGAITELEDELKAYLQMNTYVKWGSPWFWQQLKFALPHPPEDPEDINCFFGCFPKICKTLCER</sequence>
<gene>
    <name evidence="14" type="ORF">g.42526</name>
</gene>
<keyword evidence="5 12" id="KW-0732">Signal</keyword>
<dbReference type="FunFam" id="3.80.10.10:FF:001164">
    <property type="entry name" value="GH01279p"/>
    <property type="match status" value="2"/>
</dbReference>
<evidence type="ECO:0000256" key="2">
    <source>
        <dbReference type="ARBA" id="ARBA00009634"/>
    </source>
</evidence>
<evidence type="ECO:0000256" key="12">
    <source>
        <dbReference type="SAM" id="SignalP"/>
    </source>
</evidence>
<dbReference type="InterPro" id="IPR000483">
    <property type="entry name" value="Cys-rich_flank_reg_C"/>
</dbReference>
<evidence type="ECO:0000256" key="1">
    <source>
        <dbReference type="ARBA" id="ARBA00004479"/>
    </source>
</evidence>
<evidence type="ECO:0000256" key="3">
    <source>
        <dbReference type="ARBA" id="ARBA00022614"/>
    </source>
</evidence>
<evidence type="ECO:0000256" key="6">
    <source>
        <dbReference type="ARBA" id="ARBA00022737"/>
    </source>
</evidence>
<dbReference type="Gene3D" id="3.80.10.10">
    <property type="entry name" value="Ribonuclease Inhibitor"/>
    <property type="match status" value="3"/>
</dbReference>
<dbReference type="Pfam" id="PF13855">
    <property type="entry name" value="LRR_8"/>
    <property type="match status" value="3"/>
</dbReference>
<dbReference type="PANTHER" id="PTHR24365:SF541">
    <property type="entry name" value="PROTEIN TOLL-RELATED"/>
    <property type="match status" value="1"/>
</dbReference>
<feature type="signal peptide" evidence="12">
    <location>
        <begin position="1"/>
        <end position="16"/>
    </location>
</feature>
<feature type="non-terminal residue" evidence="14">
    <location>
        <position position="1007"/>
    </location>
</feature>
<dbReference type="PROSITE" id="PS51450">
    <property type="entry name" value="LRR"/>
    <property type="match status" value="3"/>
</dbReference>
<evidence type="ECO:0000256" key="5">
    <source>
        <dbReference type="ARBA" id="ARBA00022729"/>
    </source>
</evidence>
<keyword evidence="7 11" id="KW-1133">Transmembrane helix</keyword>
<keyword evidence="3" id="KW-0433">Leucine-rich repeat</keyword>
<evidence type="ECO:0000256" key="10">
    <source>
        <dbReference type="ARBA" id="ARBA00023180"/>
    </source>
</evidence>
<evidence type="ECO:0000313" key="14">
    <source>
        <dbReference type="EMBL" id="JAS62993.1"/>
    </source>
</evidence>
<dbReference type="GO" id="GO:0005886">
    <property type="term" value="C:plasma membrane"/>
    <property type="evidence" value="ECO:0007669"/>
    <property type="project" value="TreeGrafter"/>
</dbReference>
<dbReference type="InterPro" id="IPR001611">
    <property type="entry name" value="Leu-rich_rpt"/>
</dbReference>
<keyword evidence="4 11" id="KW-0812">Transmembrane</keyword>
<organism evidence="14">
    <name type="scientific">Cuerna arida</name>
    <dbReference type="NCBI Taxonomy" id="1464854"/>
    <lineage>
        <taxon>Eukaryota</taxon>
        <taxon>Metazoa</taxon>
        <taxon>Ecdysozoa</taxon>
        <taxon>Arthropoda</taxon>
        <taxon>Hexapoda</taxon>
        <taxon>Insecta</taxon>
        <taxon>Pterygota</taxon>
        <taxon>Neoptera</taxon>
        <taxon>Paraneoptera</taxon>
        <taxon>Hemiptera</taxon>
        <taxon>Auchenorrhyncha</taxon>
        <taxon>Membracoidea</taxon>
        <taxon>Cicadellidae</taxon>
        <taxon>Cicadellinae</taxon>
        <taxon>Proconiini</taxon>
        <taxon>Cuerna</taxon>
    </lineage>
</organism>